<proteinExistence type="inferred from homology"/>
<dbReference type="Gene3D" id="1.10.10.10">
    <property type="entry name" value="Winged helix-like DNA-binding domain superfamily/Winged helix DNA-binding domain"/>
    <property type="match status" value="1"/>
</dbReference>
<comment type="caution">
    <text evidence="6">The sequence shown here is derived from an EMBL/GenBank/DDBJ whole genome shotgun (WGS) entry which is preliminary data.</text>
</comment>
<organism evidence="6 7">
    <name type="scientific">Pigmentiphaga soli</name>
    <dbReference type="NCBI Taxonomy" id="1007095"/>
    <lineage>
        <taxon>Bacteria</taxon>
        <taxon>Pseudomonadati</taxon>
        <taxon>Pseudomonadota</taxon>
        <taxon>Betaproteobacteria</taxon>
        <taxon>Burkholderiales</taxon>
        <taxon>Alcaligenaceae</taxon>
        <taxon>Pigmentiphaga</taxon>
    </lineage>
</organism>
<keyword evidence="2" id="KW-0805">Transcription regulation</keyword>
<evidence type="ECO:0000256" key="4">
    <source>
        <dbReference type="ARBA" id="ARBA00023163"/>
    </source>
</evidence>
<gene>
    <name evidence="6" type="ORF">GCM10023144_18260</name>
</gene>
<reference evidence="7" key="1">
    <citation type="journal article" date="2019" name="Int. J. Syst. Evol. Microbiol.">
        <title>The Global Catalogue of Microorganisms (GCM) 10K type strain sequencing project: providing services to taxonomists for standard genome sequencing and annotation.</title>
        <authorList>
            <consortium name="The Broad Institute Genomics Platform"/>
            <consortium name="The Broad Institute Genome Sequencing Center for Infectious Disease"/>
            <person name="Wu L."/>
            <person name="Ma J."/>
        </authorList>
    </citation>
    <scope>NUCLEOTIDE SEQUENCE [LARGE SCALE GENOMIC DNA]</scope>
    <source>
        <strain evidence="7">JCM 17666</strain>
    </source>
</reference>
<dbReference type="InterPro" id="IPR036390">
    <property type="entry name" value="WH_DNA-bd_sf"/>
</dbReference>
<feature type="domain" description="HTH lysR-type" evidence="5">
    <location>
        <begin position="1"/>
        <end position="60"/>
    </location>
</feature>
<evidence type="ECO:0000256" key="3">
    <source>
        <dbReference type="ARBA" id="ARBA00023125"/>
    </source>
</evidence>
<evidence type="ECO:0000313" key="7">
    <source>
        <dbReference type="Proteomes" id="UP001501671"/>
    </source>
</evidence>
<keyword evidence="3" id="KW-0238">DNA-binding</keyword>
<dbReference type="SUPFAM" id="SSF46785">
    <property type="entry name" value="Winged helix' DNA-binding domain"/>
    <property type="match status" value="1"/>
</dbReference>
<dbReference type="InterPro" id="IPR000847">
    <property type="entry name" value="LysR_HTH_N"/>
</dbReference>
<keyword evidence="4" id="KW-0804">Transcription</keyword>
<dbReference type="EMBL" id="BAABFO010000007">
    <property type="protein sequence ID" value="GAA4330508.1"/>
    <property type="molecule type" value="Genomic_DNA"/>
</dbReference>
<dbReference type="PROSITE" id="PS50931">
    <property type="entry name" value="HTH_LYSR"/>
    <property type="match status" value="1"/>
</dbReference>
<evidence type="ECO:0000256" key="2">
    <source>
        <dbReference type="ARBA" id="ARBA00023015"/>
    </source>
</evidence>
<evidence type="ECO:0000256" key="1">
    <source>
        <dbReference type="ARBA" id="ARBA00009437"/>
    </source>
</evidence>
<dbReference type="Proteomes" id="UP001501671">
    <property type="component" value="Unassembled WGS sequence"/>
</dbReference>
<dbReference type="RefSeq" id="WP_345248560.1">
    <property type="nucleotide sequence ID" value="NZ_BAABFO010000007.1"/>
</dbReference>
<dbReference type="Gene3D" id="3.40.190.290">
    <property type="match status" value="1"/>
</dbReference>
<dbReference type="Pfam" id="PF03466">
    <property type="entry name" value="LysR_substrate"/>
    <property type="match status" value="1"/>
</dbReference>
<dbReference type="InterPro" id="IPR005119">
    <property type="entry name" value="LysR_subst-bd"/>
</dbReference>
<dbReference type="Pfam" id="PF00126">
    <property type="entry name" value="HTH_1"/>
    <property type="match status" value="1"/>
</dbReference>
<accession>A0ABP8GVU8</accession>
<dbReference type="InterPro" id="IPR036388">
    <property type="entry name" value="WH-like_DNA-bd_sf"/>
</dbReference>
<evidence type="ECO:0000259" key="5">
    <source>
        <dbReference type="PROSITE" id="PS50931"/>
    </source>
</evidence>
<evidence type="ECO:0000313" key="6">
    <source>
        <dbReference type="EMBL" id="GAA4330508.1"/>
    </source>
</evidence>
<comment type="similarity">
    <text evidence="1">Belongs to the LysR transcriptional regulatory family.</text>
</comment>
<keyword evidence="7" id="KW-1185">Reference proteome</keyword>
<dbReference type="InterPro" id="IPR050950">
    <property type="entry name" value="HTH-type_LysR_regulators"/>
</dbReference>
<name>A0ABP8GVU8_9BURK</name>
<sequence length="301" mass="32883">MNVSTRQLMAFVQAAQLRSFAKAAERLHITPAGLSSSIRELEAQFGGRLLNRTTRSVSLTEAGARLLPIAERVVADIQTAAAEVDRIETRARQVIRLGATPLVCNKLIPRVFSAFRRNHPHVKLQVLELQRDAIQECVASGELDIGFGIFLDKGVDIERTRLFSSRLYLVAAASGGKAGNPLLRIGQLRWDEIGDTPLIGLQPGNAFQQLIDRYLPAPTRDNINNTYVNHIETQIALAEIGVGAAVIPAFALPACRHYKVRVKALVAPVANVDFFRISRKGVARSAAVDEFTRVMVEASGS</sequence>
<dbReference type="SUPFAM" id="SSF53850">
    <property type="entry name" value="Periplasmic binding protein-like II"/>
    <property type="match status" value="1"/>
</dbReference>
<protein>
    <submittedName>
        <fullName evidence="6">LysR substrate-binding domain-containing protein</fullName>
    </submittedName>
</protein>
<dbReference type="PANTHER" id="PTHR30419">
    <property type="entry name" value="HTH-TYPE TRANSCRIPTIONAL REGULATOR YBHD"/>
    <property type="match status" value="1"/>
</dbReference>